<evidence type="ECO:0000259" key="2">
    <source>
        <dbReference type="PROSITE" id="PS51766"/>
    </source>
</evidence>
<dbReference type="PROSITE" id="PS51257">
    <property type="entry name" value="PROKAR_LIPOPROTEIN"/>
    <property type="match status" value="1"/>
</dbReference>
<evidence type="ECO:0000313" key="4">
    <source>
        <dbReference type="Proteomes" id="UP000326837"/>
    </source>
</evidence>
<dbReference type="PROSITE" id="PS51766">
    <property type="entry name" value="DOCKERIN"/>
    <property type="match status" value="1"/>
</dbReference>
<dbReference type="GO" id="GO:0000272">
    <property type="term" value="P:polysaccharide catabolic process"/>
    <property type="evidence" value="ECO:0007669"/>
    <property type="project" value="InterPro"/>
</dbReference>
<protein>
    <recommendedName>
        <fullName evidence="2">Dockerin domain-containing protein</fullName>
    </recommendedName>
</protein>
<accession>A0A5K7X2E3</accession>
<sequence length="348" mass="36186">MASRRRIVACLALFSACIVAGNSASTRAAVLYDEDFTGLPSSTLNGQAPDVDNNGGLNAWAAHTNYTADGNMTPVTGGTGAFLPFIPAAGNVYTLSASLTGVTGNTNWVAIGFAEGIPANTATTAGNDYRFLSGAGVGKAWMLFRGQSTSATTKNQTQRGDANTGTFAANQLDWLGTEMYAGDIDLKIVLDTTAAYNVTFYAKRPADVAYTQVSPSNLPLTATDIGSVGFATSAAANVIDAKITNFTLETTGQVFILGDVDGNGAVNALDFNIIRDNLFTNVTTRSLGDLNSDGVVNFSDFRIWKSVASAEVIASIGSFGVPEPSTAGLAIVAVTALTTFRRRMTCEA</sequence>
<dbReference type="InterPro" id="IPR018247">
    <property type="entry name" value="EF_Hand_1_Ca_BS"/>
</dbReference>
<proteinExistence type="predicted"/>
<dbReference type="InterPro" id="IPR016134">
    <property type="entry name" value="Dockerin_dom"/>
</dbReference>
<name>A0A5K7X2E3_9BACT</name>
<dbReference type="SUPFAM" id="SSF63446">
    <property type="entry name" value="Type I dockerin domain"/>
    <property type="match status" value="1"/>
</dbReference>
<gene>
    <name evidence="3" type="ORF">PLANPX_0430</name>
</gene>
<dbReference type="KEGG" id="lpav:PLANPX_0430"/>
<dbReference type="InterPro" id="IPR036439">
    <property type="entry name" value="Dockerin_dom_sf"/>
</dbReference>
<feature type="domain" description="Dockerin" evidence="2">
    <location>
        <begin position="253"/>
        <end position="318"/>
    </location>
</feature>
<keyword evidence="1" id="KW-0732">Signal</keyword>
<dbReference type="PROSITE" id="PS00018">
    <property type="entry name" value="EF_HAND_1"/>
    <property type="match status" value="2"/>
</dbReference>
<dbReference type="InterPro" id="IPR002105">
    <property type="entry name" value="Dockerin_1_rpt"/>
</dbReference>
<dbReference type="AlphaFoldDB" id="A0A5K7X2E3"/>
<evidence type="ECO:0000313" key="3">
    <source>
        <dbReference type="EMBL" id="BBO30818.1"/>
    </source>
</evidence>
<evidence type="ECO:0000256" key="1">
    <source>
        <dbReference type="SAM" id="SignalP"/>
    </source>
</evidence>
<reference evidence="4" key="1">
    <citation type="submission" date="2019-10" db="EMBL/GenBank/DDBJ databases">
        <title>Lacipirellula parvula gen. nov., sp. nov., representing a lineage of planctomycetes widespread in freshwater anoxic habitats, and description of the family Lacipirellulaceae.</title>
        <authorList>
            <person name="Dedysh S.N."/>
            <person name="Kulichevskaya I.S."/>
            <person name="Beletsky A.V."/>
            <person name="Rakitin A.L."/>
            <person name="Mardanov A.V."/>
            <person name="Ivanova A.A."/>
            <person name="Saltykova V.X."/>
            <person name="Rijpstra W.I.C."/>
            <person name="Sinninghe Damste J.S."/>
            <person name="Ravin N.V."/>
        </authorList>
    </citation>
    <scope>NUCLEOTIDE SEQUENCE [LARGE SCALE GENOMIC DNA]</scope>
    <source>
        <strain evidence="4">PX69</strain>
    </source>
</reference>
<feature type="signal peptide" evidence="1">
    <location>
        <begin position="1"/>
        <end position="20"/>
    </location>
</feature>
<organism evidence="3 4">
    <name type="scientific">Lacipirellula parvula</name>
    <dbReference type="NCBI Taxonomy" id="2650471"/>
    <lineage>
        <taxon>Bacteria</taxon>
        <taxon>Pseudomonadati</taxon>
        <taxon>Planctomycetota</taxon>
        <taxon>Planctomycetia</taxon>
        <taxon>Pirellulales</taxon>
        <taxon>Lacipirellulaceae</taxon>
        <taxon>Lacipirellula</taxon>
    </lineage>
</organism>
<dbReference type="GO" id="GO:0004553">
    <property type="term" value="F:hydrolase activity, hydrolyzing O-glycosyl compounds"/>
    <property type="evidence" value="ECO:0007669"/>
    <property type="project" value="InterPro"/>
</dbReference>
<dbReference type="Gene3D" id="1.10.1330.10">
    <property type="entry name" value="Dockerin domain"/>
    <property type="match status" value="1"/>
</dbReference>
<feature type="chain" id="PRO_5024896436" description="Dockerin domain-containing protein" evidence="1">
    <location>
        <begin position="21"/>
        <end position="348"/>
    </location>
</feature>
<dbReference type="RefSeq" id="WP_152097083.1">
    <property type="nucleotide sequence ID" value="NZ_AP021861.1"/>
</dbReference>
<dbReference type="Pfam" id="PF00404">
    <property type="entry name" value="Dockerin_1"/>
    <property type="match status" value="1"/>
</dbReference>
<keyword evidence="4" id="KW-1185">Reference proteome</keyword>
<dbReference type="EMBL" id="AP021861">
    <property type="protein sequence ID" value="BBO30818.1"/>
    <property type="molecule type" value="Genomic_DNA"/>
</dbReference>
<dbReference type="Proteomes" id="UP000326837">
    <property type="component" value="Chromosome"/>
</dbReference>